<dbReference type="Pfam" id="PF13560">
    <property type="entry name" value="HTH_31"/>
    <property type="match status" value="1"/>
</dbReference>
<name>A0ABT9NXV0_9ACTN</name>
<evidence type="ECO:0000313" key="3">
    <source>
        <dbReference type="Proteomes" id="UP001235712"/>
    </source>
</evidence>
<proteinExistence type="predicted"/>
<dbReference type="InterPro" id="IPR001387">
    <property type="entry name" value="Cro/C1-type_HTH"/>
</dbReference>
<dbReference type="Proteomes" id="UP001235712">
    <property type="component" value="Unassembled WGS sequence"/>
</dbReference>
<dbReference type="InterPro" id="IPR010982">
    <property type="entry name" value="Lambda_DNA-bd_dom_sf"/>
</dbReference>
<reference evidence="2 3" key="1">
    <citation type="submission" date="2023-07" db="EMBL/GenBank/DDBJ databases">
        <title>Sequencing the genomes of 1000 actinobacteria strains.</title>
        <authorList>
            <person name="Klenk H.-P."/>
        </authorList>
    </citation>
    <scope>NUCLEOTIDE SEQUENCE [LARGE SCALE GENOMIC DNA]</scope>
    <source>
        <strain evidence="2 3">DSM 44388</strain>
    </source>
</reference>
<feature type="domain" description="HTH cro/C1-type" evidence="1">
    <location>
        <begin position="13"/>
        <end position="68"/>
    </location>
</feature>
<dbReference type="SMART" id="SM00530">
    <property type="entry name" value="HTH_XRE"/>
    <property type="match status" value="1"/>
</dbReference>
<dbReference type="Gene3D" id="1.10.260.40">
    <property type="entry name" value="lambda repressor-like DNA-binding domains"/>
    <property type="match status" value="1"/>
</dbReference>
<dbReference type="PROSITE" id="PS50943">
    <property type="entry name" value="HTH_CROC1"/>
    <property type="match status" value="1"/>
</dbReference>
<sequence>MALSEDASVGERIAYHRKRRGMSQSVLSGLLGRSEEWLSQIERGSRSVERLTTIVDVARVLRIEPSLLLPPPFFAKPRQVANNGTIGTAPEWVPAIRSAMMRRVGSTEDSDGRQVDAWTLSQDIQRGFGYSQTERWSDLGPLLPDLLHDVHWFVSHSETPDSLRLLSLTYRLASGMLDRIGEVHLPWIAAERASAAADRSGDPLLMAGAAWRWAVVLRHAGELEESHNVPMRAADALVDDIQSASPQALSVYGSLLLKGAVAAASLDDRQHVSEYLNRAQEVAEVAGEANHFWFAFGPTNVAIHRVWLDLELGDPTEAVRAADAVDTERLPAHLAERRASHLITVAWAQYLRRKDDLAIEALTEARVHAPEQLLFTRKVNDMLAGMLKRDRRNRRQLRALADFAGAT</sequence>
<dbReference type="RefSeq" id="WP_307238849.1">
    <property type="nucleotide sequence ID" value="NZ_JAUSQZ010000001.1"/>
</dbReference>
<gene>
    <name evidence="2" type="ORF">J2S57_001001</name>
</gene>
<protein>
    <submittedName>
        <fullName evidence="2">Transcriptional regulator with XRE-family HTH domain</fullName>
    </submittedName>
</protein>
<dbReference type="SUPFAM" id="SSF47413">
    <property type="entry name" value="lambda repressor-like DNA-binding domains"/>
    <property type="match status" value="1"/>
</dbReference>
<keyword evidence="3" id="KW-1185">Reference proteome</keyword>
<dbReference type="EMBL" id="JAUSQZ010000001">
    <property type="protein sequence ID" value="MDP9825252.1"/>
    <property type="molecule type" value="Genomic_DNA"/>
</dbReference>
<organism evidence="2 3">
    <name type="scientific">Kineosporia succinea</name>
    <dbReference type="NCBI Taxonomy" id="84632"/>
    <lineage>
        <taxon>Bacteria</taxon>
        <taxon>Bacillati</taxon>
        <taxon>Actinomycetota</taxon>
        <taxon>Actinomycetes</taxon>
        <taxon>Kineosporiales</taxon>
        <taxon>Kineosporiaceae</taxon>
        <taxon>Kineosporia</taxon>
    </lineage>
</organism>
<evidence type="ECO:0000313" key="2">
    <source>
        <dbReference type="EMBL" id="MDP9825252.1"/>
    </source>
</evidence>
<dbReference type="CDD" id="cd00093">
    <property type="entry name" value="HTH_XRE"/>
    <property type="match status" value="1"/>
</dbReference>
<evidence type="ECO:0000259" key="1">
    <source>
        <dbReference type="PROSITE" id="PS50943"/>
    </source>
</evidence>
<accession>A0ABT9NXV0</accession>
<comment type="caution">
    <text evidence="2">The sequence shown here is derived from an EMBL/GenBank/DDBJ whole genome shotgun (WGS) entry which is preliminary data.</text>
</comment>